<dbReference type="InterPro" id="IPR015418">
    <property type="entry name" value="Eaf6"/>
</dbReference>
<comment type="similarity">
    <text evidence="2">Belongs to the EAF6 family.</text>
</comment>
<dbReference type="Pfam" id="PF09340">
    <property type="entry name" value="NuA4"/>
    <property type="match status" value="1"/>
</dbReference>
<reference evidence="8" key="1">
    <citation type="journal article" date="2012" name="Proc. Natl. Acad. Sci. U.S.A.">
        <title>Antigenic diversity is generated by distinct evolutionary mechanisms in African trypanosome species.</title>
        <authorList>
            <person name="Jackson A.P."/>
            <person name="Berry A."/>
            <person name="Aslett M."/>
            <person name="Allison H.C."/>
            <person name="Burton P."/>
            <person name="Vavrova-Anderson J."/>
            <person name="Brown R."/>
            <person name="Browne H."/>
            <person name="Corton N."/>
            <person name="Hauser H."/>
            <person name="Gamble J."/>
            <person name="Gilderthorp R."/>
            <person name="Marcello L."/>
            <person name="McQuillan J."/>
            <person name="Otto T.D."/>
            <person name="Quail M.A."/>
            <person name="Sanders M.J."/>
            <person name="van Tonder A."/>
            <person name="Ginger M.L."/>
            <person name="Field M.C."/>
            <person name="Barry J.D."/>
            <person name="Hertz-Fowler C."/>
            <person name="Berriman M."/>
        </authorList>
    </citation>
    <scope>NUCLEOTIDE SEQUENCE</scope>
    <source>
        <strain evidence="8">Y486</strain>
    </source>
</reference>
<feature type="non-terminal residue" evidence="8">
    <location>
        <position position="1"/>
    </location>
</feature>
<protein>
    <submittedName>
        <fullName evidence="8">Uncharacterized protein</fullName>
    </submittedName>
</protein>
<dbReference type="GO" id="GO:0000123">
    <property type="term" value="C:histone acetyltransferase complex"/>
    <property type="evidence" value="ECO:0007669"/>
    <property type="project" value="InterPro"/>
</dbReference>
<dbReference type="VEuPathDB" id="TriTrypDB:TvY486_0900950"/>
<evidence type="ECO:0000256" key="4">
    <source>
        <dbReference type="ARBA" id="ARBA00023015"/>
    </source>
</evidence>
<evidence type="ECO:0000256" key="1">
    <source>
        <dbReference type="ARBA" id="ARBA00004123"/>
    </source>
</evidence>
<keyword evidence="6" id="KW-0804">Transcription</keyword>
<proteinExistence type="inferred from homology"/>
<evidence type="ECO:0000256" key="2">
    <source>
        <dbReference type="ARBA" id="ARBA00010916"/>
    </source>
</evidence>
<accession>G0U1X2</accession>
<gene>
    <name evidence="8" type="ORF">TVY486_0900950</name>
</gene>
<evidence type="ECO:0000256" key="7">
    <source>
        <dbReference type="ARBA" id="ARBA00023242"/>
    </source>
</evidence>
<dbReference type="EMBL" id="HE573025">
    <property type="protein sequence ID" value="CCC50272.1"/>
    <property type="molecule type" value="Genomic_DNA"/>
</dbReference>
<comment type="subcellular location">
    <subcellularLocation>
        <location evidence="1">Nucleus</location>
    </subcellularLocation>
</comment>
<dbReference type="PANTHER" id="PTHR13476">
    <property type="entry name" value="CHROMATIN MODIFICATION-RELATED PROTEIN MEAF6"/>
    <property type="match status" value="1"/>
</dbReference>
<evidence type="ECO:0000256" key="5">
    <source>
        <dbReference type="ARBA" id="ARBA00023054"/>
    </source>
</evidence>
<keyword evidence="5" id="KW-0175">Coiled coil</keyword>
<dbReference type="AlphaFoldDB" id="G0U1X2"/>
<evidence type="ECO:0000256" key="3">
    <source>
        <dbReference type="ARBA" id="ARBA00022853"/>
    </source>
</evidence>
<evidence type="ECO:0000313" key="8">
    <source>
        <dbReference type="EMBL" id="CCC50272.1"/>
    </source>
</evidence>
<keyword evidence="4" id="KW-0805">Transcription regulation</keyword>
<dbReference type="GO" id="GO:0006325">
    <property type="term" value="P:chromatin organization"/>
    <property type="evidence" value="ECO:0007669"/>
    <property type="project" value="UniProtKB-KW"/>
</dbReference>
<keyword evidence="7" id="KW-0539">Nucleus</keyword>
<name>G0U1X2_TRYVY</name>
<keyword evidence="3" id="KW-0156">Chromatin regulator</keyword>
<dbReference type="GO" id="GO:0005634">
    <property type="term" value="C:nucleus"/>
    <property type="evidence" value="ECO:0007669"/>
    <property type="project" value="UniProtKB-SubCell"/>
</dbReference>
<organism evidence="8">
    <name type="scientific">Trypanosoma vivax (strain Y486)</name>
    <dbReference type="NCBI Taxonomy" id="1055687"/>
    <lineage>
        <taxon>Eukaryota</taxon>
        <taxon>Discoba</taxon>
        <taxon>Euglenozoa</taxon>
        <taxon>Kinetoplastea</taxon>
        <taxon>Metakinetoplastina</taxon>
        <taxon>Trypanosomatida</taxon>
        <taxon>Trypanosomatidae</taxon>
        <taxon>Trypanosoma</taxon>
        <taxon>Duttonella</taxon>
    </lineage>
</organism>
<evidence type="ECO:0000256" key="6">
    <source>
        <dbReference type="ARBA" id="ARBA00023163"/>
    </source>
</evidence>
<sequence length="134" mass="14567">TALGFDRRMVYELETVYLQQQVELGGCLFDGFGLERQQLWSNAPVSVSPSSIHNSTPSAAGNVAATSNNTALAAENRLTAYRARLQSFTPSDRIFSASSVGSLGAVERFMTVEAAREGIVSGRGRRKRLRDVQL</sequence>